<proteinExistence type="predicted"/>
<name>A0A1Z1MQH8_9FLOR</name>
<accession>A0A1Z1MQH8</accession>
<dbReference type="GeneID" id="33361594"/>
<evidence type="ECO:0000313" key="1">
    <source>
        <dbReference type="EMBL" id="ARW68112.1"/>
    </source>
</evidence>
<keyword evidence="1" id="KW-0934">Plastid</keyword>
<keyword evidence="1" id="KW-0150">Chloroplast</keyword>
<geneLocation type="chloroplast" evidence="1"/>
<organism evidence="1">
    <name type="scientific">Cliftonaea pectinata</name>
    <dbReference type="NCBI Taxonomy" id="2007206"/>
    <lineage>
        <taxon>Eukaryota</taxon>
        <taxon>Rhodophyta</taxon>
        <taxon>Florideophyceae</taxon>
        <taxon>Rhodymeniophycidae</taxon>
        <taxon>Ceramiales</taxon>
        <taxon>Rhodomelaceae</taxon>
        <taxon>Polyzonieae</taxon>
        <taxon>Cliftonaea</taxon>
    </lineage>
</organism>
<sequence length="123" mass="14827">MRPIKGTSSMYLHQDMLRFTHNNRFPFIKEEFCVFHIIKEHKYKLSFLEQEPDNYNNLYIDLYGFFFVSDVMRLFHGSWSQLIEDRICGKKLSHGSIAHGKRLYCFKVIKNKDLTNKCLLYHL</sequence>
<reference evidence="1" key="1">
    <citation type="journal article" date="2017" name="J. Phycol.">
        <title>Analysis of chloroplast genomes and a supermatrix inform reclassification of the Rhodomelaceae (Rhodophyta).</title>
        <authorList>
            <person name="Diaz-Tapia P."/>
            <person name="Maggs C.A."/>
            <person name="West J.A."/>
            <person name="Verbruggen H."/>
        </authorList>
    </citation>
    <scope>NUCLEOTIDE SEQUENCE</scope>
    <source>
        <strain evidence="1">PD1561</strain>
    </source>
</reference>
<dbReference type="AlphaFoldDB" id="A0A1Z1MQH8"/>
<dbReference type="EMBL" id="MF101450">
    <property type="protein sequence ID" value="ARW68112.1"/>
    <property type="molecule type" value="Genomic_DNA"/>
</dbReference>
<gene>
    <name evidence="1" type="primary">orf123</name>
</gene>
<protein>
    <submittedName>
        <fullName evidence="1">Uncharacterized protein</fullName>
    </submittedName>
</protein>
<dbReference type="RefSeq" id="YP_009398799.1">
    <property type="nucleotide sequence ID" value="NC_035294.1"/>
</dbReference>